<dbReference type="RefSeq" id="WP_345536275.1">
    <property type="nucleotide sequence ID" value="NZ_BAABGJ010000008.1"/>
</dbReference>
<evidence type="ECO:0008006" key="3">
    <source>
        <dbReference type="Google" id="ProtNLM"/>
    </source>
</evidence>
<evidence type="ECO:0000313" key="2">
    <source>
        <dbReference type="Proteomes" id="UP001500975"/>
    </source>
</evidence>
<name>A0ABP8H4H8_9BURK</name>
<dbReference type="EMBL" id="BAABGJ010000008">
    <property type="protein sequence ID" value="GAA4334157.1"/>
    <property type="molecule type" value="Genomic_DNA"/>
</dbReference>
<gene>
    <name evidence="1" type="ORF">GCM10023165_09830</name>
</gene>
<reference evidence="2" key="1">
    <citation type="journal article" date="2019" name="Int. J. Syst. Evol. Microbiol.">
        <title>The Global Catalogue of Microorganisms (GCM) 10K type strain sequencing project: providing services to taxonomists for standard genome sequencing and annotation.</title>
        <authorList>
            <consortium name="The Broad Institute Genomics Platform"/>
            <consortium name="The Broad Institute Genome Sequencing Center for Infectious Disease"/>
            <person name="Wu L."/>
            <person name="Ma J."/>
        </authorList>
    </citation>
    <scope>NUCLEOTIDE SEQUENCE [LARGE SCALE GENOMIC DNA]</scope>
    <source>
        <strain evidence="2">JCM 17804</strain>
    </source>
</reference>
<keyword evidence="2" id="KW-1185">Reference proteome</keyword>
<evidence type="ECO:0000313" key="1">
    <source>
        <dbReference type="EMBL" id="GAA4334157.1"/>
    </source>
</evidence>
<protein>
    <recommendedName>
        <fullName evidence="3">DUF2946 domain-containing protein</fullName>
    </recommendedName>
</protein>
<comment type="caution">
    <text evidence="1">The sequence shown here is derived from an EMBL/GenBank/DDBJ whole genome shotgun (WGS) entry which is preliminary data.</text>
</comment>
<organism evidence="1 2">
    <name type="scientific">Variovorax defluvii</name>
    <dbReference type="NCBI Taxonomy" id="913761"/>
    <lineage>
        <taxon>Bacteria</taxon>
        <taxon>Pseudomonadati</taxon>
        <taxon>Pseudomonadota</taxon>
        <taxon>Betaproteobacteria</taxon>
        <taxon>Burkholderiales</taxon>
        <taxon>Comamonadaceae</taxon>
        <taxon>Variovorax</taxon>
    </lineage>
</organism>
<sequence>MRFARRPSHARALLCVLALALWLATTLGLMHRTLHGHALSHAPAAAAGQSETGHPVHGLSALFGGHGSDADCRLYDQLSHGPAALCVPALMLPVQLPAATFLFLLGEALARWVALFDARGPPPAR</sequence>
<proteinExistence type="predicted"/>
<dbReference type="Proteomes" id="UP001500975">
    <property type="component" value="Unassembled WGS sequence"/>
</dbReference>
<accession>A0ABP8H4H8</accession>